<dbReference type="PANTHER" id="PTHR18964:SF149">
    <property type="entry name" value="BIFUNCTIONAL UDP-N-ACETYLGLUCOSAMINE 2-EPIMERASE_N-ACETYLMANNOSAMINE KINASE"/>
    <property type="match status" value="1"/>
</dbReference>
<dbReference type="InterPro" id="IPR000600">
    <property type="entry name" value="ROK"/>
</dbReference>
<comment type="caution">
    <text evidence="2">The sequence shown here is derived from an EMBL/GenBank/DDBJ whole genome shotgun (WGS) entry which is preliminary data.</text>
</comment>
<name>A0A8B4TU30_9ENTR</name>
<protein>
    <submittedName>
        <fullName evidence="2">N-acetylglucosamine-6P-responsive transcriptional repressor NagC</fullName>
    </submittedName>
</protein>
<evidence type="ECO:0000256" key="1">
    <source>
        <dbReference type="ARBA" id="ARBA00006479"/>
    </source>
</evidence>
<dbReference type="Gene3D" id="1.10.10.10">
    <property type="entry name" value="Winged helix-like DNA-binding domain superfamily/Winged helix DNA-binding domain"/>
    <property type="match status" value="1"/>
</dbReference>
<dbReference type="InterPro" id="IPR036388">
    <property type="entry name" value="WH-like_DNA-bd_sf"/>
</dbReference>
<dbReference type="PANTHER" id="PTHR18964">
    <property type="entry name" value="ROK (REPRESSOR, ORF, KINASE) FAMILY"/>
    <property type="match status" value="1"/>
</dbReference>
<dbReference type="InterPro" id="IPR043129">
    <property type="entry name" value="ATPase_NBD"/>
</dbReference>
<dbReference type="SUPFAM" id="SSF46785">
    <property type="entry name" value="Winged helix' DNA-binding domain"/>
    <property type="match status" value="1"/>
</dbReference>
<dbReference type="InterPro" id="IPR036390">
    <property type="entry name" value="WH_DNA-bd_sf"/>
</dbReference>
<dbReference type="Gene3D" id="3.30.420.40">
    <property type="match status" value="1"/>
</dbReference>
<dbReference type="Proteomes" id="UP000257712">
    <property type="component" value="Unassembled WGS sequence"/>
</dbReference>
<dbReference type="EMBL" id="UJZG01000004">
    <property type="protein sequence ID" value="SXD93012.1"/>
    <property type="molecule type" value="Genomic_DNA"/>
</dbReference>
<evidence type="ECO:0000313" key="3">
    <source>
        <dbReference type="Proteomes" id="UP000257712"/>
    </source>
</evidence>
<reference evidence="2 3" key="1">
    <citation type="submission" date="2018-08" db="EMBL/GenBank/DDBJ databases">
        <authorList>
            <consortium name="Pathogen Informatics"/>
        </authorList>
    </citation>
    <scope>NUCLEOTIDE SEQUENCE [LARGE SCALE GENOMIC DNA]</scope>
    <source>
        <strain evidence="2 3">EuSCAPE_IT371</strain>
    </source>
</reference>
<dbReference type="RefSeq" id="WP_117126456.1">
    <property type="nucleotide sequence ID" value="NZ_UJZG01000004.1"/>
</dbReference>
<dbReference type="Pfam" id="PF00480">
    <property type="entry name" value="ROK"/>
    <property type="match status" value="1"/>
</dbReference>
<sequence>MDYRQQILNILHSENESRAEMTRRLGVTKAYITKLTARLLEEGLIEERDVKDTSFGRPQQCLAVKEGCAWSINIMLRRGSFQATLNDYRTLNAPLASEQFSLPDIMTPDELTQFIAKGVQALCLQASLAVERINVVSIALQGGIEHTTGVVRYCPLFPDENITLMAHIEQRLGLPTRIYNIAHCTTYLLAKRWPGRSWIAFMPGFGSLGFGYCTHGVPGLGENGFYPEIVHLPYEGGLEQAFNVNPANKAAGIQKTANALYFAICCTAPIHNIRLVIATGELFEDYGDEILPLTQQMLAASPNRHVREITLHHDKTGHNYGWQGLVQLSSDAITAQLA</sequence>
<dbReference type="SUPFAM" id="SSF53067">
    <property type="entry name" value="Actin-like ATPase domain"/>
    <property type="match status" value="1"/>
</dbReference>
<gene>
    <name evidence="2" type="primary">mlc_2</name>
    <name evidence="2" type="ORF">SAMEA3538780_02039</name>
</gene>
<comment type="similarity">
    <text evidence="1">Belongs to the ROK (NagC/XylR) family.</text>
</comment>
<dbReference type="AlphaFoldDB" id="A0A8B4TU30"/>
<accession>A0A8B4TU30</accession>
<proteinExistence type="inferred from homology"/>
<organism evidence="2 3">
    <name type="scientific">Klebsiella quasivariicola</name>
    <dbReference type="NCBI Taxonomy" id="2026240"/>
    <lineage>
        <taxon>Bacteria</taxon>
        <taxon>Pseudomonadati</taxon>
        <taxon>Pseudomonadota</taxon>
        <taxon>Gammaproteobacteria</taxon>
        <taxon>Enterobacterales</taxon>
        <taxon>Enterobacteriaceae</taxon>
        <taxon>Klebsiella/Raoultella group</taxon>
        <taxon>Klebsiella</taxon>
        <taxon>Klebsiella pneumoniae complex</taxon>
    </lineage>
</organism>
<evidence type="ECO:0000313" key="2">
    <source>
        <dbReference type="EMBL" id="SXD93012.1"/>
    </source>
</evidence>